<dbReference type="AlphaFoldDB" id="A0A0E0BJE1"/>
<organism evidence="2">
    <name type="scientific">Oryza glumipatula</name>
    <dbReference type="NCBI Taxonomy" id="40148"/>
    <lineage>
        <taxon>Eukaryota</taxon>
        <taxon>Viridiplantae</taxon>
        <taxon>Streptophyta</taxon>
        <taxon>Embryophyta</taxon>
        <taxon>Tracheophyta</taxon>
        <taxon>Spermatophyta</taxon>
        <taxon>Magnoliopsida</taxon>
        <taxon>Liliopsida</taxon>
        <taxon>Poales</taxon>
        <taxon>Poaceae</taxon>
        <taxon>BOP clade</taxon>
        <taxon>Oryzoideae</taxon>
        <taxon>Oryzeae</taxon>
        <taxon>Oryzinae</taxon>
        <taxon>Oryza</taxon>
    </lineage>
</organism>
<dbReference type="EnsemblPlants" id="OGLUM11G14140.1">
    <property type="protein sequence ID" value="OGLUM11G14140.1"/>
    <property type="gene ID" value="OGLUM11G14140"/>
</dbReference>
<evidence type="ECO:0000313" key="2">
    <source>
        <dbReference type="EnsemblPlants" id="OGLUM11G14140.1"/>
    </source>
</evidence>
<dbReference type="Gramene" id="OGLUM11G14140.1">
    <property type="protein sequence ID" value="OGLUM11G14140.1"/>
    <property type="gene ID" value="OGLUM11G14140"/>
</dbReference>
<feature type="region of interest" description="Disordered" evidence="1">
    <location>
        <begin position="38"/>
        <end position="64"/>
    </location>
</feature>
<reference evidence="2" key="1">
    <citation type="submission" date="2015-04" db="UniProtKB">
        <authorList>
            <consortium name="EnsemblPlants"/>
        </authorList>
    </citation>
    <scope>IDENTIFICATION</scope>
</reference>
<protein>
    <submittedName>
        <fullName evidence="2">Uncharacterized protein</fullName>
    </submittedName>
</protein>
<feature type="compositionally biased region" description="Low complexity" evidence="1">
    <location>
        <begin position="38"/>
        <end position="49"/>
    </location>
</feature>
<dbReference type="Proteomes" id="UP000026961">
    <property type="component" value="Chromosome 11"/>
</dbReference>
<accession>A0A0E0BJE1</accession>
<dbReference type="HOGENOM" id="CLU_2871270_0_0_1"/>
<reference evidence="2" key="2">
    <citation type="submission" date="2018-05" db="EMBL/GenBank/DDBJ databases">
        <title>OgluRS3 (Oryza glumaepatula Reference Sequence Version 3).</title>
        <authorList>
            <person name="Zhang J."/>
            <person name="Kudrna D."/>
            <person name="Lee S."/>
            <person name="Talag J."/>
            <person name="Welchert J."/>
            <person name="Wing R.A."/>
        </authorList>
    </citation>
    <scope>NUCLEOTIDE SEQUENCE [LARGE SCALE GENOMIC DNA]</scope>
</reference>
<evidence type="ECO:0000313" key="3">
    <source>
        <dbReference type="Proteomes" id="UP000026961"/>
    </source>
</evidence>
<evidence type="ECO:0000256" key="1">
    <source>
        <dbReference type="SAM" id="MobiDB-lite"/>
    </source>
</evidence>
<keyword evidence="3" id="KW-1185">Reference proteome</keyword>
<sequence length="64" mass="6632">MAVRLLYSPTRLFPALFPVQREANASPLPSDMMVAASTGSGAASSLSPSQHQACVVPDTDAKDA</sequence>
<proteinExistence type="predicted"/>
<name>A0A0E0BJE1_9ORYZ</name>